<dbReference type="InterPro" id="IPR018003">
    <property type="entry name" value="Insecticidal_toxin/plasmid_vir"/>
</dbReference>
<dbReference type="Pfam" id="PF03538">
    <property type="entry name" value="VRP1"/>
    <property type="match status" value="1"/>
</dbReference>
<gene>
    <name evidence="6" type="ORF">GCM10022252_47830</name>
</gene>
<keyword evidence="7" id="KW-1185">Reference proteome</keyword>
<evidence type="ECO:0000313" key="7">
    <source>
        <dbReference type="Proteomes" id="UP001501251"/>
    </source>
</evidence>
<organism evidence="6 7">
    <name type="scientific">Streptosporangium oxazolinicum</name>
    <dbReference type="NCBI Taxonomy" id="909287"/>
    <lineage>
        <taxon>Bacteria</taxon>
        <taxon>Bacillati</taxon>
        <taxon>Actinomycetota</taxon>
        <taxon>Actinomycetes</taxon>
        <taxon>Streptosporangiales</taxon>
        <taxon>Streptosporangiaceae</taxon>
        <taxon>Streptosporangium</taxon>
    </lineage>
</organism>
<comment type="caution">
    <text evidence="6">The sequence shown here is derived from an EMBL/GenBank/DDBJ whole genome shotgun (WGS) entry which is preliminary data.</text>
</comment>
<dbReference type="InterPro" id="IPR036375">
    <property type="entry name" value="Hemopexin-like_dom_sf"/>
</dbReference>
<sequence>MQPADSLPSYEQLFGDLDFRERDESRSVYSPAAYLAELLQLLGDDAPSGLLGDLLSRRPTLGNVPLDGANTYTELPYLDVVNEVLERELLRGRTGGADQVLRALRHPFTMPFSLRHARLRRLLHHLEVEPAELYRHLADAPDADVVAREYLGLTRDDVEVLTTPLGDGPVLRGHWGLDPKNGETTLRVLEAVPRFRQAASITGVELRELLYGGLGAASTGGARPERSAASAFFVHYGGPVVGLDTEEERLVRVDDPADPADSSGGGEQIPAAWFDRASRFVRLARRTGLTFTDLDLVLRDCCGNRIDAAALRHLAVLLHLSRGLDVPIDVAVSLVAPLNTLGAGDGEAPRDLFDRVFNVPFATAGAPVILGSARVPHGYAGRPVLACTGDVLATRNGEYRRRVTAALSLTEGELAALVTRFRERPASDDTAPPPPFDRATGPAELSLLHRIHRFSAALGVSAEELLDVLDALEGDPALRRHTTFPLLIDTGVSTGDYHAVLAGGDVASGLWLAQTLLAVVPWMLSADLNGRELATVLGLAAARAGTGTGGQAASNGQGASDGQGGPEVLDADAALLAELRHRFEELAPSPELFASQRFGPRAAAVIHDIAVAHPDGVVSRRDARLLRVEPARAANAAYAALTELDMVVGGDLEGIGLGDRLAVKVYTNLVLAGHLEPGGALVADRLPETPTGLRLARDFGGHRDALFDLVRSLCPVSPPGEPLPEPAAFFPSDLAKLADLDEGERAELYDNLIFNGYLDDEGTVLRPAFFALRENRAAFAVNADLGGVAAGVHTRLRELATRFTGGAVAFDPAVLAALPLSPRQVTALVESLRFNGHIDADGFFADPAALLDPGLGEPALALEFYPYRRHVLGALRGLLTKARAALLAVTPADFLDITDPAAAQRAVDLLDGVHLADDRILRGSRAFFADPANRLELAGFTAAENSAIFQRVATALADHLPYRVDPAASAEFGFDAGKQEQLVARLVNAGHLTPELGVPEHRLGYFAEMYNALDFVLPGLEDFAKDVFFVLHAVAVRTNEAIAEITVKLEALAARQRATLLAVLQDELGVSAPIAAAACAAVTGGPAEAVELLVAPALAVPASAVPASAAPAPAGAGRGAGLPADSRAALRRIRAVALLAGKFGLDANQIVLAFRDQDLAGKFPEPLAAPRGVDRIDALLESSDGNVYLFRDRECWVYGPGYARAGAEPVPLTELSGRFADLTGVDAAFSDVSGTDWVIGRDTGGVTRTFTRQRGGARWAPNQQEWGVVENAFDAPAAIDAAFTDEEGRVYLFCGDQYVRYSGAGRDHVDPGHPRRIGEWWEDGQRGAELPDRFRRSLDAAFRGTDGTTYLFSGDRFLAVDGTAAERPVADAWGRIRNAFAETGRIDAACADGAAHLVFSGDQVFRYSGDVESGELRVDAGFPQLIEAFLPGVPAEFAGGVEAAFRDPAGVLHLFRNGRTVALRQGGPEIATTAQRWGSVGTALPGGRVDAALVGLDGRTYLFSGDRYLRYSGADYSTVDPGYPRRVADDWGGLLRVDAAFTLGGATHLFGTAGLITCLPVEHAGDLDAGRLPHPVRRLLLEHGVVAAEDAPVSGAGPEWRVTADHGIRLVLRRAVDPAAVNPITGKRAFGERIEVHSAEESEASFHVRYSASDYTAPDAAHPQALAAGRWNLPDGLADAPFAKVDAAFTGRDGLVYLFCGDKYATFDNKRRWWSEPQPLRRQWDDLPFDRVDAALLGKDGRTYLFSGTRYVRCSTGNHTRIDDRYPATITRFWGNVVSAIARTGRIDATLVAADTGADGVERTRTYLFSGNQYVRYTGTDLSTPDLGYPQVLSALSREPRLGNLKEAPAALDAAFADRGTVYLFGGGRCHAVSRTAYRRYGNALTEPVRCAFDQDGALLAERAGGWYLHGQPEREAVEPRRARPRFPRAVPPDFRADLDAVLHGADGNTYLFKGASCFDARLGRAYPLAEEWGRPRNNVYHDNAVDAAFVGTDGKTYLFSGDQFVVYAGAATMDADVEGAPLPIAEHWGGLTRVTLAYVQDGTTYLFEPPRADGTMRYVTYTGRDYTRAPEGGVPRVAAAGFWGVPEEYLPAGFTVPDAVLSVGESTLLLFDGRYVRRDPAGPAGTTTGGPVAGAWSQPRPLERAWRGLAKADGLTSAFVGRDGATYFFFPGEFARHDGTPAERRPIREAWGRTRNNFLGTGDDVVDAAFADTSADGSRVTYLFSGDQYVRYTGTSYRHADPGYPRPIVGNLRAEEAFTGLPVSFDEDLADRLEADGRAMVDAVTGGGRTVRILSGGVWHVLSRGLTARFDQAALARVRNTVAERRRVDAALVIAGTGGGTAGEEGGPRTLLFSGDQYVRYSDAGGYDQADEGYPRVVAEALPAELGIAELPEAFRDAIDAAFQDADGAVYLFAGSRYLRIAGGQAAEAPVAGAWGVVDNAFRRPGATVEAAFTSRDGDLYVFCGGQYARYRMTRLKTVEDGYPRPVAGDWGNLPEAFDAGPDAAFSFEGRAYLCRGTEHVRYSGDRYDTPDRTYPQPFPHRWSGTADFRLSDVRTIARFAELARAHSGDLAAFLLPGEAAVEDPYRYLADLFGWDADEIRWCRRRVGLLTAGAADESLFELEFLIRIAGLFAFAARLGTVPSALHADVWSRLHGDGDGDGTALDAAAEALQELLIRRDDPAVRPALRRTLHDELNVLRRDALVAAVLARSPGDGLRTPRDLFDRFLIDVEMGARGNTSRVREAIAAVQLYVHRYLLNLESSAPNGAASTGSGVVALNGSGGSGGVVESAEDARRRIREWWRWMRGYRLWEANRKVFLYPENYIRPELRADRTPAFLALEGDLLQNEITPVAVEQAYKRYLDEYTEVSRLTIAGGYVYTKDRAADGPYRLALFGRTKTDPRRYYHRRAEFTSRDRLSASWEPWQKVGLQIDADEVHPVHAFGRMFVFWAVVEPVADDGATTTVVAEPKGGGQQVNGRPPTRQIKILYSFQNLNKEWVTAQTLGVGAPRRGTIDGVTLFIQPVAAGEDRTSVVVACAHTVTTPNPPDKDGKPQGPTVRRLGLMFSLSPELVAEDLTERALADIPGFSDLPFGIFHGSVLEVLAGMWVAGETDDKVAQALAAAAERVAKIFVDPVNPADVVRFDTPVAAESGSWFSVDVKGGSFLCRPADVGPDDSATLLPLAGNGDGLPAWERVDAAVELPGGARYFFDGTAGQYAESVPGKVPDGAPAGTPAGALSGRLSTASRWGLVPTVLPRADKVDTVLTRGQHTFVFFGQRYVRFTGVPFQVIDEGYPKNIRTGGENLPPWTKVDVAFTAPDGVEYFLSYGLGRYMTSEDIAAGAARNPPEAPADHRLEDLRVFEDMPGNLSPLDAVLVNDRFAFALAGNSYARFVWRTDPDGNGRGHGSGGQRRRRFVLDEPQGQNRYPLPLAGNRTGLPQTRVNAAAWRDDVTYFFDNGDNGTVGGTGSGFYRKITSNGTTTQHRIGATTALASTGKVGAAYTGDGKLYLTSGTEYVRYTLAGDGLPGRLVDEGYPKPLAKEIDTAFTRGDTVYLFSGATYARGATGGGPGAAGEYLPVAGAWGGLPRESPTPFDAAMDSDEGLFLFAGGFYARRPRVAAVPRPYERVSLPFEIIRLTTGTAAVLNQRLLSGGVAALLDTATQETDEVTVTVDSEAATAVRVREDRVDEGRLPTGAHLDFQSANGVYYWEIFFHAPLLIAQALNEAQRFEDAKRWYEYVFDPTNPHGHWRFLPFLGADLRALADGCARDLEVLRELGVTVTTVEEAGLAGVLAALRRLAAADTGDGRPRESDVLAVTDEDTHRAVADAVTTLAGTAGLTSGQAAAVAALGERTAVLADLEKQLRALGGRADLLRAYREDPFDPHAIARLRPVAYRRAVVMGYVDNLLDWGDMLFRQYTPESVDEARMLYILAFDLLGEAPERLGTALPPETRTFTELEEELEKEPGDLDLLGYLTGGGSLLERAGQAHAGVAASYFHIPDNSVFAEYWQRVVDRLRKIRESLNILGVSQPLPLFEPPLDPMLLVRAAAAGTPLGEAAAAATAVPVPPQRFPVALRRAQELADRVRQFGADLLGVLERRDAEELSLLQVRQEGTVLGLTLAVRRAQVRIAEEDLAELQESLSSAKGRSDHYGDLIDNGLSSLEHGQLAMMSIGASLHVVAALLKTGAAFAYPAPQVKVGPFILGTEWGGEQVGRGLDKAGEVSESAAEGLSMTGEALGVRAQHERSVEDWRLQLAIADSDVLQIGYQITAAGHRLEAARQELGILEQEIAHNASTAAFMRDKFTGAELYGWLSARLSGLCFQAYEMAYEAARAAEAAYRFERGVRDGEPELIRPAYWESRRSGLQAAESLGMDLERLGQAYATGNARGMEITKKVSLLELDPVALLRLRSGGRCEFALGEDLFGRDFPGHFLRQIRTVSVTFADAAGEQLGLNATLTQLNSKTVLEADPKAVKYLLDPQGDAPVTLRGDWRPGQRVALSQAEYPQENNGLFELRYDDERYLPFEGTGAVSTWRLELGGGLRGLAGAGALTDVVLTVRYTAEHGGDVFTESVKGMLRPYPAAHLVDVARDFPKEWAAFLDGGDRLVLPLSPELFPGMSSRRITGLYPKYEYAAATPTGTARLVLETGRRLPLADGVPLNTPGLSLNGGGPSDWAFTVEGDRSALKNVTLVLMYQAAVR</sequence>
<name>A0ABP8B645_9ACTN</name>
<evidence type="ECO:0000259" key="4">
    <source>
        <dbReference type="Pfam" id="PF18413"/>
    </source>
</evidence>
<dbReference type="Gene3D" id="2.110.10.10">
    <property type="entry name" value="Hemopexin-like domain"/>
    <property type="match status" value="13"/>
</dbReference>
<dbReference type="RefSeq" id="WP_344920246.1">
    <property type="nucleotide sequence ID" value="NZ_BAABAQ010000009.1"/>
</dbReference>
<evidence type="ECO:0000259" key="5">
    <source>
        <dbReference type="Pfam" id="PF20220"/>
    </source>
</evidence>
<evidence type="ECO:0008006" key="8">
    <source>
        <dbReference type="Google" id="ProtNLM"/>
    </source>
</evidence>
<dbReference type="Pfam" id="PF20220">
    <property type="entry name" value="ABC_toxin_N"/>
    <property type="match status" value="1"/>
</dbReference>
<dbReference type="Pfam" id="PF18413">
    <property type="entry name" value="Neuraminidase"/>
    <property type="match status" value="1"/>
</dbReference>
<dbReference type="InterPro" id="IPR018487">
    <property type="entry name" value="Hemopexin-like_repeat"/>
</dbReference>
<feature type="domain" description="Tc toxin complex TcA C-terminal TcB-binding" evidence="3">
    <location>
        <begin position="4263"/>
        <end position="4556"/>
    </location>
</feature>
<dbReference type="InterPro" id="IPR040840">
    <property type="entry name" value="TcA_TcB_BD"/>
</dbReference>
<dbReference type="InterPro" id="IPR046839">
    <property type="entry name" value="ABC_toxin_N"/>
</dbReference>
<dbReference type="Pfam" id="PF00045">
    <property type="entry name" value="Hemopexin"/>
    <property type="match status" value="6"/>
</dbReference>
<dbReference type="EMBL" id="BAABAQ010000009">
    <property type="protein sequence ID" value="GAA4198043.1"/>
    <property type="molecule type" value="Genomic_DNA"/>
</dbReference>
<dbReference type="SUPFAM" id="SSF50923">
    <property type="entry name" value="Hemopexin-like domain"/>
    <property type="match status" value="8"/>
</dbReference>
<dbReference type="PROSITE" id="PS51642">
    <property type="entry name" value="HEMOPEXIN_2"/>
    <property type="match status" value="10"/>
</dbReference>
<dbReference type="Proteomes" id="UP001501251">
    <property type="component" value="Unassembled WGS sequence"/>
</dbReference>
<dbReference type="InterPro" id="IPR041079">
    <property type="entry name" value="Neuraminidase-like"/>
</dbReference>
<dbReference type="SMART" id="SM00120">
    <property type="entry name" value="HX"/>
    <property type="match status" value="19"/>
</dbReference>
<evidence type="ECO:0000256" key="2">
    <source>
        <dbReference type="SAM" id="Coils"/>
    </source>
</evidence>
<accession>A0ABP8B645</accession>
<evidence type="ECO:0000313" key="6">
    <source>
        <dbReference type="EMBL" id="GAA4198043.1"/>
    </source>
</evidence>
<evidence type="ECO:0000256" key="1">
    <source>
        <dbReference type="ARBA" id="ARBA00023026"/>
    </source>
</evidence>
<feature type="coiled-coil region" evidence="2">
    <location>
        <begin position="4116"/>
        <end position="4143"/>
    </location>
</feature>
<feature type="domain" description="Neuraminidase-like" evidence="4">
    <location>
        <begin position="2871"/>
        <end position="3004"/>
    </location>
</feature>
<dbReference type="Pfam" id="PF18276">
    <property type="entry name" value="TcA_TcB_BD"/>
    <property type="match status" value="1"/>
</dbReference>
<protein>
    <recommendedName>
        <fullName evidence="8">Hemopexin</fullName>
    </recommendedName>
</protein>
<proteinExistence type="predicted"/>
<keyword evidence="1" id="KW-0843">Virulence</keyword>
<reference evidence="7" key="1">
    <citation type="journal article" date="2019" name="Int. J. Syst. Evol. Microbiol.">
        <title>The Global Catalogue of Microorganisms (GCM) 10K type strain sequencing project: providing services to taxonomists for standard genome sequencing and annotation.</title>
        <authorList>
            <consortium name="The Broad Institute Genomics Platform"/>
            <consortium name="The Broad Institute Genome Sequencing Center for Infectious Disease"/>
            <person name="Wu L."/>
            <person name="Ma J."/>
        </authorList>
    </citation>
    <scope>NUCLEOTIDE SEQUENCE [LARGE SCALE GENOMIC DNA]</scope>
    <source>
        <strain evidence="7">JCM 17388</strain>
    </source>
</reference>
<evidence type="ECO:0000259" key="3">
    <source>
        <dbReference type="Pfam" id="PF18276"/>
    </source>
</evidence>
<feature type="domain" description="ABC toxin N-terminal" evidence="5">
    <location>
        <begin position="2694"/>
        <end position="2841"/>
    </location>
</feature>
<keyword evidence="2" id="KW-0175">Coiled coil</keyword>